<dbReference type="Gene3D" id="1.10.3210.10">
    <property type="entry name" value="Hypothetical protein af1432"/>
    <property type="match status" value="1"/>
</dbReference>
<dbReference type="Pfam" id="PF21447">
    <property type="entry name" value="Ppx-GppA_III"/>
    <property type="match status" value="1"/>
</dbReference>
<organism evidence="4">
    <name type="scientific">Paraconexibacter sp. AEG42_29</name>
    <dbReference type="NCBI Taxonomy" id="2997339"/>
    <lineage>
        <taxon>Bacteria</taxon>
        <taxon>Bacillati</taxon>
        <taxon>Actinomycetota</taxon>
        <taxon>Thermoleophilia</taxon>
        <taxon>Solirubrobacterales</taxon>
        <taxon>Paraconexibacteraceae</taxon>
        <taxon>Paraconexibacter</taxon>
    </lineage>
</organism>
<dbReference type="EMBL" id="CP114014">
    <property type="protein sequence ID" value="XAY03696.1"/>
    <property type="molecule type" value="Genomic_DNA"/>
</dbReference>
<evidence type="ECO:0000256" key="2">
    <source>
        <dbReference type="ARBA" id="ARBA00022801"/>
    </source>
</evidence>
<proteinExistence type="inferred from homology"/>
<name>A0AAU7APW8_9ACTN</name>
<dbReference type="SUPFAM" id="SSF109604">
    <property type="entry name" value="HD-domain/PDEase-like"/>
    <property type="match status" value="1"/>
</dbReference>
<comment type="similarity">
    <text evidence="1">Belongs to the GppA/Ppx family.</text>
</comment>
<dbReference type="InterPro" id="IPR003607">
    <property type="entry name" value="HD/PDEase_dom"/>
</dbReference>
<dbReference type="Gene3D" id="3.30.420.150">
    <property type="entry name" value="Exopolyphosphatase. Domain 2"/>
    <property type="match status" value="1"/>
</dbReference>
<dbReference type="Pfam" id="PF02541">
    <property type="entry name" value="Ppx-GppA"/>
    <property type="match status" value="1"/>
</dbReference>
<gene>
    <name evidence="4" type="primary">ppx</name>
    <name evidence="4" type="ORF">DSM112329_00516</name>
</gene>
<dbReference type="PANTHER" id="PTHR30005:SF0">
    <property type="entry name" value="RETROGRADE REGULATION PROTEIN 2"/>
    <property type="match status" value="1"/>
</dbReference>
<dbReference type="PIRSF" id="PIRSF001267">
    <property type="entry name" value="Pyrophosphatase_GppA_Ppx"/>
    <property type="match status" value="1"/>
</dbReference>
<accession>A0AAU7APW8</accession>
<reference evidence="4" key="1">
    <citation type="submission" date="2022-12" db="EMBL/GenBank/DDBJ databases">
        <title>Paraconexibacter alkalitolerans sp. nov. and Baekduia alba sp. nov., isolated from soil and emended description of the genera Paraconexibacter (Chun et al., 2020) and Baekduia (An et al., 2020).</title>
        <authorList>
            <person name="Vieira S."/>
            <person name="Huber K.J."/>
            <person name="Geppert A."/>
            <person name="Wolf J."/>
            <person name="Neumann-Schaal M."/>
            <person name="Muesken M."/>
            <person name="Overmann J."/>
        </authorList>
    </citation>
    <scope>NUCLEOTIDE SEQUENCE</scope>
    <source>
        <strain evidence="4">AEG42_29</strain>
    </source>
</reference>
<evidence type="ECO:0000256" key="1">
    <source>
        <dbReference type="ARBA" id="ARBA00007125"/>
    </source>
</evidence>
<dbReference type="RefSeq" id="WP_354700250.1">
    <property type="nucleotide sequence ID" value="NZ_CP114014.1"/>
</dbReference>
<dbReference type="InterPro" id="IPR048950">
    <property type="entry name" value="Ppx_GppA_C"/>
</dbReference>
<dbReference type="PANTHER" id="PTHR30005">
    <property type="entry name" value="EXOPOLYPHOSPHATASE"/>
    <property type="match status" value="1"/>
</dbReference>
<feature type="domain" description="HD/PDEase" evidence="3">
    <location>
        <begin position="333"/>
        <end position="498"/>
    </location>
</feature>
<dbReference type="KEGG" id="parq:DSM112329_00516"/>
<protein>
    <submittedName>
        <fullName evidence="4">Exopolyphosphatase</fullName>
        <ecNumber evidence="4">3.6.1.11</ecNumber>
    </submittedName>
</protein>
<dbReference type="CDD" id="cd00077">
    <property type="entry name" value="HDc"/>
    <property type="match status" value="1"/>
</dbReference>
<dbReference type="Gene3D" id="3.30.420.40">
    <property type="match status" value="1"/>
</dbReference>
<dbReference type="InterPro" id="IPR030673">
    <property type="entry name" value="PyroPPase_GppA_Ppx"/>
</dbReference>
<dbReference type="InterPro" id="IPR043129">
    <property type="entry name" value="ATPase_NBD"/>
</dbReference>
<dbReference type="SMART" id="SM00471">
    <property type="entry name" value="HDc"/>
    <property type="match status" value="1"/>
</dbReference>
<dbReference type="CDD" id="cd24052">
    <property type="entry name" value="ASKHA_NBD_HpPPX-GppA-like"/>
    <property type="match status" value="1"/>
</dbReference>
<dbReference type="GO" id="GO:0004309">
    <property type="term" value="F:exopolyphosphatase activity"/>
    <property type="evidence" value="ECO:0007669"/>
    <property type="project" value="UniProtKB-EC"/>
</dbReference>
<dbReference type="InterPro" id="IPR003695">
    <property type="entry name" value="Ppx_GppA_N"/>
</dbReference>
<sequence length="512" mass="55293">MDGDPPQPDLRVAVIDLGSNSFRLVVFEAHEGTWRRSDEIFEAVRIGEGMAATGELGRAPMARALDALDVFAHFARASGLEHTQIDAVATSAIREASNSDAFLAKARKLTKLPIRVLSGAEEAHYGYLAAVNSTTLADGCVLDLGGGSMQLVRVVGRHSRDAESWRLGAVRMTERFLSGPGPHKKKALDDVRGHVASRLEKAEWLPRCGDRLVGIGGTVRNLASAAQRADGLPSGGVQGQVITRDTLGGLIERLAALPTAERRSVPGVKPNRGDLILAGALVVEGVMEAGGFPGIEATEAGLREGVFFERLLRHAGDPPLVDDVRRASVLNIAAQYRVEPRHTAHVAKLALGMFDDLAAARLHPGDPLERELLWAACCLHDIGMSVDYDDHHKHSRYLILNAGLPGFTPSEVAIVAQAARYHRKGTPDPGPLAAHLDEDGIRRLNRCAALLRLAEDLERARDQIVTAVRVKVAGDEVHLILDADGSVALPRWAAQREVDLFRRAFDRTLVVR</sequence>
<dbReference type="SUPFAM" id="SSF53067">
    <property type="entry name" value="Actin-like ATPase domain"/>
    <property type="match status" value="2"/>
</dbReference>
<dbReference type="EC" id="3.6.1.11" evidence="4"/>
<dbReference type="InterPro" id="IPR050273">
    <property type="entry name" value="GppA/Ppx_hydrolase"/>
</dbReference>
<evidence type="ECO:0000259" key="3">
    <source>
        <dbReference type="SMART" id="SM00471"/>
    </source>
</evidence>
<evidence type="ECO:0000313" key="4">
    <source>
        <dbReference type="EMBL" id="XAY03696.1"/>
    </source>
</evidence>
<dbReference type="AlphaFoldDB" id="A0AAU7APW8"/>
<keyword evidence="2 4" id="KW-0378">Hydrolase</keyword>